<dbReference type="GO" id="GO:0032131">
    <property type="term" value="F:alkylated DNA binding"/>
    <property type="evidence" value="ECO:0007669"/>
    <property type="project" value="TreeGrafter"/>
</dbReference>
<dbReference type="SMART" id="SM00342">
    <property type="entry name" value="HTH_ARAC"/>
    <property type="match status" value="1"/>
</dbReference>
<comment type="cofactor">
    <cofactor evidence="2">
        <name>Zn(2+)</name>
        <dbReference type="ChEBI" id="CHEBI:29105"/>
    </cofactor>
</comment>
<dbReference type="SMART" id="SM01009">
    <property type="entry name" value="AlkA_N"/>
    <property type="match status" value="1"/>
</dbReference>
<keyword evidence="6" id="KW-0479">Metal-binding</keyword>
<evidence type="ECO:0000256" key="8">
    <source>
        <dbReference type="ARBA" id="ARBA00022833"/>
    </source>
</evidence>
<dbReference type="InterPro" id="IPR018060">
    <property type="entry name" value="HTH_AraC"/>
</dbReference>
<evidence type="ECO:0000256" key="11">
    <source>
        <dbReference type="ARBA" id="ARBA00023159"/>
    </source>
</evidence>
<keyword evidence="8" id="KW-0862">Zinc</keyword>
<dbReference type="Pfam" id="PF02805">
    <property type="entry name" value="Ada_Zn_binding"/>
    <property type="match status" value="1"/>
</dbReference>
<evidence type="ECO:0000256" key="3">
    <source>
        <dbReference type="ARBA" id="ARBA00012000"/>
    </source>
</evidence>
<dbReference type="GO" id="GO:0008725">
    <property type="term" value="F:DNA-3-methyladenine glycosylase activity"/>
    <property type="evidence" value="ECO:0007669"/>
    <property type="project" value="TreeGrafter"/>
</dbReference>
<evidence type="ECO:0000256" key="1">
    <source>
        <dbReference type="ARBA" id="ARBA00000086"/>
    </source>
</evidence>
<dbReference type="SUPFAM" id="SSF46689">
    <property type="entry name" value="Homeodomain-like"/>
    <property type="match status" value="2"/>
</dbReference>
<dbReference type="Proteomes" id="UP000301751">
    <property type="component" value="Unassembled WGS sequence"/>
</dbReference>
<dbReference type="OrthoDB" id="9811249at2"/>
<feature type="domain" description="HTH araC/xylS-type" evidence="14">
    <location>
        <begin position="91"/>
        <end position="191"/>
    </location>
</feature>
<dbReference type="GO" id="GO:0003700">
    <property type="term" value="F:DNA-binding transcription factor activity"/>
    <property type="evidence" value="ECO:0007669"/>
    <property type="project" value="InterPro"/>
</dbReference>
<dbReference type="GO" id="GO:0006307">
    <property type="term" value="P:DNA alkylation repair"/>
    <property type="evidence" value="ECO:0007669"/>
    <property type="project" value="TreeGrafter"/>
</dbReference>
<protein>
    <recommendedName>
        <fullName evidence="3">DNA-3-methyladenine glycosylase II</fullName>
        <ecNumber evidence="3">3.2.2.21</ecNumber>
    </recommendedName>
</protein>
<dbReference type="Pfam" id="PF06029">
    <property type="entry name" value="AlkA_N"/>
    <property type="match status" value="1"/>
</dbReference>
<dbReference type="PROSITE" id="PS00041">
    <property type="entry name" value="HTH_ARAC_FAMILY_1"/>
    <property type="match status" value="1"/>
</dbReference>
<dbReference type="InterPro" id="IPR003265">
    <property type="entry name" value="HhH-GPD_domain"/>
</dbReference>
<dbReference type="GO" id="GO:0043565">
    <property type="term" value="F:sequence-specific DNA binding"/>
    <property type="evidence" value="ECO:0007669"/>
    <property type="project" value="InterPro"/>
</dbReference>
<evidence type="ECO:0000313" key="16">
    <source>
        <dbReference type="Proteomes" id="UP000301751"/>
    </source>
</evidence>
<keyword evidence="7" id="KW-0227">DNA damage</keyword>
<dbReference type="GO" id="GO:0005737">
    <property type="term" value="C:cytoplasm"/>
    <property type="evidence" value="ECO:0007669"/>
    <property type="project" value="TreeGrafter"/>
</dbReference>
<accession>A0A480AN08</accession>
<dbReference type="SUPFAM" id="SSF57884">
    <property type="entry name" value="Ada DNA repair protein, N-terminal domain (N-Ada 10)"/>
    <property type="match status" value="1"/>
</dbReference>
<keyword evidence="13" id="KW-0234">DNA repair</keyword>
<keyword evidence="5" id="KW-0808">Transferase</keyword>
<dbReference type="GO" id="GO:0006285">
    <property type="term" value="P:base-excision repair, AP site formation"/>
    <property type="evidence" value="ECO:0007669"/>
    <property type="project" value="TreeGrafter"/>
</dbReference>
<evidence type="ECO:0000256" key="6">
    <source>
        <dbReference type="ARBA" id="ARBA00022723"/>
    </source>
</evidence>
<dbReference type="InterPro" id="IPR009057">
    <property type="entry name" value="Homeodomain-like_sf"/>
</dbReference>
<dbReference type="InterPro" id="IPR010316">
    <property type="entry name" value="AlkA_N"/>
</dbReference>
<keyword evidence="16" id="KW-1185">Reference proteome</keyword>
<evidence type="ECO:0000259" key="14">
    <source>
        <dbReference type="PROSITE" id="PS01124"/>
    </source>
</evidence>
<dbReference type="GO" id="GO:0008270">
    <property type="term" value="F:zinc ion binding"/>
    <property type="evidence" value="ECO:0007669"/>
    <property type="project" value="InterPro"/>
</dbReference>
<evidence type="ECO:0000256" key="13">
    <source>
        <dbReference type="ARBA" id="ARBA00023204"/>
    </source>
</evidence>
<dbReference type="InterPro" id="IPR051912">
    <property type="entry name" value="Alkylbase_DNA_Glycosylase/TA"/>
</dbReference>
<comment type="caution">
    <text evidence="15">The sequence shown here is derived from an EMBL/GenBank/DDBJ whole genome shotgun (WGS) entry which is preliminary data.</text>
</comment>
<name>A0A480AN08_9BURK</name>
<reference evidence="16" key="1">
    <citation type="submission" date="2019-03" db="EMBL/GenBank/DDBJ databases">
        <title>Aquabacterium pictum sp.nov., the first bacteriochlorophyll a-containing freshwater bacterium in the genus Aquabacterium of the class Betaproteobacteria.</title>
        <authorList>
            <person name="Hirose S."/>
            <person name="Tank M."/>
            <person name="Hara E."/>
            <person name="Tamaki H."/>
            <person name="Takaichi S."/>
            <person name="Haruta S."/>
            <person name="Hanada S."/>
        </authorList>
    </citation>
    <scope>NUCLEOTIDE SEQUENCE [LARGE SCALE GENOMIC DNA]</scope>
    <source>
        <strain evidence="16">W35</strain>
    </source>
</reference>
<evidence type="ECO:0000256" key="12">
    <source>
        <dbReference type="ARBA" id="ARBA00023163"/>
    </source>
</evidence>
<dbReference type="SUPFAM" id="SSF55945">
    <property type="entry name" value="TATA-box binding protein-like"/>
    <property type="match status" value="1"/>
</dbReference>
<gene>
    <name evidence="15" type="ORF">AQPW35_05030</name>
</gene>
<dbReference type="GO" id="GO:0008168">
    <property type="term" value="F:methyltransferase activity"/>
    <property type="evidence" value="ECO:0007669"/>
    <property type="project" value="UniProtKB-KW"/>
</dbReference>
<evidence type="ECO:0000256" key="4">
    <source>
        <dbReference type="ARBA" id="ARBA00022603"/>
    </source>
</evidence>
<comment type="catalytic activity">
    <reaction evidence="1">
        <text>Hydrolysis of alkylated DNA, releasing 3-methyladenine, 3-methylguanine, 7-methylguanine and 7-methyladenine.</text>
        <dbReference type="EC" id="3.2.2.21"/>
    </reaction>
</comment>
<keyword evidence="10" id="KW-0238">DNA-binding</keyword>
<dbReference type="SMART" id="SM00478">
    <property type="entry name" value="ENDO3c"/>
    <property type="match status" value="1"/>
</dbReference>
<dbReference type="InterPro" id="IPR037046">
    <property type="entry name" value="AlkA_N_sf"/>
</dbReference>
<dbReference type="Gene3D" id="1.10.340.30">
    <property type="entry name" value="Hypothetical protein, domain 2"/>
    <property type="match status" value="1"/>
</dbReference>
<dbReference type="PANTHER" id="PTHR43003">
    <property type="entry name" value="DNA-3-METHYLADENINE GLYCOSYLASE"/>
    <property type="match status" value="1"/>
</dbReference>
<dbReference type="Pfam" id="PF00730">
    <property type="entry name" value="HhH-GPD"/>
    <property type="match status" value="1"/>
</dbReference>
<keyword evidence="9" id="KW-0805">Transcription regulation</keyword>
<dbReference type="GO" id="GO:0043916">
    <property type="term" value="F:DNA-7-methylguanine glycosylase activity"/>
    <property type="evidence" value="ECO:0007669"/>
    <property type="project" value="TreeGrafter"/>
</dbReference>
<keyword evidence="11" id="KW-0010">Activator</keyword>
<evidence type="ECO:0000313" key="15">
    <source>
        <dbReference type="EMBL" id="GCL61422.1"/>
    </source>
</evidence>
<evidence type="ECO:0000256" key="10">
    <source>
        <dbReference type="ARBA" id="ARBA00023125"/>
    </source>
</evidence>
<dbReference type="RefSeq" id="WP_137731173.1">
    <property type="nucleotide sequence ID" value="NZ_BJCL01000001.1"/>
</dbReference>
<dbReference type="InterPro" id="IPR004026">
    <property type="entry name" value="Ada_DNA_repair_Zn-bd"/>
</dbReference>
<dbReference type="AlphaFoldDB" id="A0A480AN08"/>
<dbReference type="Gene3D" id="3.30.310.20">
    <property type="entry name" value="DNA-3-methyladenine glycosylase AlkA, N-terminal domain"/>
    <property type="match status" value="1"/>
</dbReference>
<dbReference type="PROSITE" id="PS01124">
    <property type="entry name" value="HTH_ARAC_FAMILY_2"/>
    <property type="match status" value="1"/>
</dbReference>
<evidence type="ECO:0000256" key="9">
    <source>
        <dbReference type="ARBA" id="ARBA00023015"/>
    </source>
</evidence>
<sequence>MSSPDALHDDAAYQALRAHDARFDGRLFIGVTSTGIYCRPVCRVKPPRRENCRFFPNAAQAETQGFRPCLRCRPELAPGLSLADSSDVLADQAARWLAQAAHEGQDPPLPAIAARLGVTDRHLRRIFARRHGVTPLAWLTTQRLLLAKQLLTDTALPVTQVALSTGFGSLRRFNAAFAERYRLSPSALRREGAAEPGALRLAWRPPYDLDGLLGFTARRAVPGQEQVDGQVLRRTLAVPHQGQVLTGWIEARFLPQRCELHLAAAPGLRPALGALLQRARHAFDLDADPAVIDPVLASVPGPARPGLRLPGSWDGFETAVRVVLGQQVSVAAARTLCQRLVQRFGAPIDTPFPGLDRLFPSAAVLAAADPADIGTLGIVRQRVRALQALAQAVAAGRLTLQPGDDVAATLATLTSLPGIGDWSAQLIALRTLGWPDAWPAADIALLKALGQTAATRDPAAGTAIAEAWRPWRGYAVFKLWLSLETP</sequence>
<dbReference type="EC" id="3.2.2.21" evidence="3"/>
<organism evidence="15 16">
    <name type="scientific">Pseudaquabacterium pictum</name>
    <dbReference type="NCBI Taxonomy" id="2315236"/>
    <lineage>
        <taxon>Bacteria</taxon>
        <taxon>Pseudomonadati</taxon>
        <taxon>Pseudomonadota</taxon>
        <taxon>Betaproteobacteria</taxon>
        <taxon>Burkholderiales</taxon>
        <taxon>Sphaerotilaceae</taxon>
        <taxon>Pseudaquabacterium</taxon>
    </lineage>
</organism>
<evidence type="ECO:0000256" key="2">
    <source>
        <dbReference type="ARBA" id="ARBA00001947"/>
    </source>
</evidence>
<dbReference type="GO" id="GO:0032993">
    <property type="term" value="C:protein-DNA complex"/>
    <property type="evidence" value="ECO:0007669"/>
    <property type="project" value="TreeGrafter"/>
</dbReference>
<evidence type="ECO:0000256" key="5">
    <source>
        <dbReference type="ARBA" id="ARBA00022679"/>
    </source>
</evidence>
<dbReference type="Pfam" id="PF12833">
    <property type="entry name" value="HTH_18"/>
    <property type="match status" value="1"/>
</dbReference>
<evidence type="ECO:0000256" key="7">
    <source>
        <dbReference type="ARBA" id="ARBA00022763"/>
    </source>
</evidence>
<dbReference type="EMBL" id="BJCL01000001">
    <property type="protein sequence ID" value="GCL61422.1"/>
    <property type="molecule type" value="Genomic_DNA"/>
</dbReference>
<dbReference type="InterPro" id="IPR018062">
    <property type="entry name" value="HTH_AraC-typ_CS"/>
</dbReference>
<keyword evidence="12" id="KW-0804">Transcription</keyword>
<dbReference type="InterPro" id="IPR011257">
    <property type="entry name" value="DNA_glycosylase"/>
</dbReference>
<dbReference type="GO" id="GO:0032259">
    <property type="term" value="P:methylation"/>
    <property type="evidence" value="ECO:0007669"/>
    <property type="project" value="UniProtKB-KW"/>
</dbReference>
<proteinExistence type="predicted"/>
<dbReference type="InterPro" id="IPR023170">
    <property type="entry name" value="HhH_base_excis_C"/>
</dbReference>
<dbReference type="SUPFAM" id="SSF48150">
    <property type="entry name" value="DNA-glycosylase"/>
    <property type="match status" value="1"/>
</dbReference>
<dbReference type="Gene3D" id="1.10.10.60">
    <property type="entry name" value="Homeodomain-like"/>
    <property type="match status" value="2"/>
</dbReference>
<dbReference type="Gene3D" id="3.40.10.10">
    <property type="entry name" value="DNA Methylphosphotriester Repair Domain"/>
    <property type="match status" value="1"/>
</dbReference>
<dbReference type="Gene3D" id="1.10.1670.10">
    <property type="entry name" value="Helix-hairpin-Helix base-excision DNA repair enzymes (C-terminal)"/>
    <property type="match status" value="1"/>
</dbReference>
<keyword evidence="4" id="KW-0489">Methyltransferase</keyword>
<dbReference type="PANTHER" id="PTHR43003:SF13">
    <property type="entry name" value="DNA-3-METHYLADENINE GLYCOSYLASE 2"/>
    <property type="match status" value="1"/>
</dbReference>
<dbReference type="InterPro" id="IPR035451">
    <property type="entry name" value="Ada-like_dom_sf"/>
</dbReference>